<keyword evidence="5 10" id="KW-0547">Nucleotide-binding</keyword>
<comment type="function">
    <text evidence="1">Is required not only for elongation of protein synthesis but also for the initiation of all mRNA translation through initiator tRNA(fMet) aminoacylation.</text>
</comment>
<evidence type="ECO:0000313" key="13">
    <source>
        <dbReference type="Proteomes" id="UP000034457"/>
    </source>
</evidence>
<proteinExistence type="inferred from homology"/>
<dbReference type="Gene3D" id="2.170.220.10">
    <property type="match status" value="1"/>
</dbReference>
<dbReference type="InterPro" id="IPR015413">
    <property type="entry name" value="Methionyl/Leucyl_tRNA_Synth"/>
</dbReference>
<evidence type="ECO:0000256" key="5">
    <source>
        <dbReference type="ARBA" id="ARBA00022741"/>
    </source>
</evidence>
<dbReference type="Gene3D" id="3.40.50.620">
    <property type="entry name" value="HUPs"/>
    <property type="match status" value="1"/>
</dbReference>
<dbReference type="PRINTS" id="PR01041">
    <property type="entry name" value="TRNASYNTHMET"/>
</dbReference>
<dbReference type="GO" id="GO:0006431">
    <property type="term" value="P:methionyl-tRNA aminoacylation"/>
    <property type="evidence" value="ECO:0007669"/>
    <property type="project" value="InterPro"/>
</dbReference>
<evidence type="ECO:0000256" key="6">
    <source>
        <dbReference type="ARBA" id="ARBA00022840"/>
    </source>
</evidence>
<dbReference type="SUPFAM" id="SSF52374">
    <property type="entry name" value="Nucleotidylyl transferase"/>
    <property type="match status" value="1"/>
</dbReference>
<keyword evidence="8 10" id="KW-0030">Aminoacyl-tRNA synthetase</keyword>
<evidence type="ECO:0000256" key="10">
    <source>
        <dbReference type="RuleBase" id="RU363039"/>
    </source>
</evidence>
<dbReference type="NCBIfam" id="TIGR00398">
    <property type="entry name" value="metG"/>
    <property type="match status" value="1"/>
</dbReference>
<comment type="caution">
    <text evidence="12">The sequence shown here is derived from an EMBL/GenBank/DDBJ whole genome shotgun (WGS) entry which is preliminary data.</text>
</comment>
<dbReference type="PATRIC" id="fig|1618478.3.peg.117"/>
<keyword evidence="6 10" id="KW-0067">ATP-binding</keyword>
<feature type="domain" description="Methionyl/Leucyl tRNA synthetase" evidence="11">
    <location>
        <begin position="156"/>
        <end position="361"/>
    </location>
</feature>
<protein>
    <recommendedName>
        <fullName evidence="3">Methionine--tRNA ligase</fullName>
        <ecNumber evidence="2">6.1.1.10</ecNumber>
    </recommendedName>
    <alternativeName>
        <fullName evidence="9">Methionyl-tRNA synthetase</fullName>
    </alternativeName>
</protein>
<evidence type="ECO:0000256" key="4">
    <source>
        <dbReference type="ARBA" id="ARBA00022598"/>
    </source>
</evidence>
<evidence type="ECO:0000259" key="11">
    <source>
        <dbReference type="Pfam" id="PF09334"/>
    </source>
</evidence>
<dbReference type="InterPro" id="IPR009080">
    <property type="entry name" value="tRNAsynth_Ia_anticodon-bd"/>
</dbReference>
<accession>A0A0G0BWS9</accession>
<dbReference type="FunFam" id="2.170.220.10:FF:000003">
    <property type="entry name" value="Methionine--tRNA ligase"/>
    <property type="match status" value="1"/>
</dbReference>
<dbReference type="STRING" id="1618478.UR68_C0002G0012"/>
<dbReference type="Proteomes" id="UP000034457">
    <property type="component" value="Unassembled WGS sequence"/>
</dbReference>
<dbReference type="EMBL" id="LBQC01000002">
    <property type="protein sequence ID" value="KKP73789.1"/>
    <property type="molecule type" value="Genomic_DNA"/>
</dbReference>
<organism evidence="12 13">
    <name type="scientific">Candidatus Roizmanbacteria bacterium GW2011_GWA2_35_19</name>
    <dbReference type="NCBI Taxonomy" id="1618478"/>
    <lineage>
        <taxon>Bacteria</taxon>
        <taxon>Candidatus Roizmaniibacteriota</taxon>
    </lineage>
</organism>
<sequence>MAKKTFYITTTAPYVNADPHIGFALEIVQADVLARFNRLIGAKVAFGFGTDEHGLKIYRKALEAKKDPLQYCKEFSSRFDDLKKTLNLSTTHFIRTTDEAHMKAAQELWRRCFKNGDIYKKNYKTKYCVGCELEKTDSELNAGKCPIHPNLVIEIIEEENYFFKFSKYQKRLLQLYEDHPDFVVPDYRLDEIEAFVKSGLEDFSVSRLKNKMPWGVPVPDDPDHVMYVWFDALVFYISTLGWPDEKGDYSIFWPGMQVAGKDNLRQQSAIWQAMLMSAGLPNSTQIFIHGFITSNGQKMSKSLGNVVDPFKLVKKYGTDAVRYYLLKEIPPADDGDFSYRRMDEVYNSDLANELGNLVSRLTTLAEKDEIKTIGNWQLTIDNRTKELFNSFQFNLILELIWKEIKALNKAIDDFAPWKKSPEERKDFLLQCFKTLKSISYNLQPFLPETSEKILKVIKGKVKKIAPLFPRLTPSPSQIYTI</sequence>
<dbReference type="InterPro" id="IPR014758">
    <property type="entry name" value="Met-tRNA_synth"/>
</dbReference>
<evidence type="ECO:0000256" key="2">
    <source>
        <dbReference type="ARBA" id="ARBA00012838"/>
    </source>
</evidence>
<dbReference type="PANTHER" id="PTHR43326">
    <property type="entry name" value="METHIONYL-TRNA SYNTHETASE"/>
    <property type="match status" value="1"/>
</dbReference>
<evidence type="ECO:0000256" key="7">
    <source>
        <dbReference type="ARBA" id="ARBA00022917"/>
    </source>
</evidence>
<dbReference type="SUPFAM" id="SSF47323">
    <property type="entry name" value="Anticodon-binding domain of a subclass of class I aminoacyl-tRNA synthetases"/>
    <property type="match status" value="1"/>
</dbReference>
<dbReference type="GO" id="GO:0004825">
    <property type="term" value="F:methionine-tRNA ligase activity"/>
    <property type="evidence" value="ECO:0007669"/>
    <property type="project" value="UniProtKB-EC"/>
</dbReference>
<dbReference type="EC" id="6.1.1.10" evidence="2"/>
<evidence type="ECO:0000256" key="1">
    <source>
        <dbReference type="ARBA" id="ARBA00003314"/>
    </source>
</evidence>
<evidence type="ECO:0000256" key="9">
    <source>
        <dbReference type="ARBA" id="ARBA00030904"/>
    </source>
</evidence>
<gene>
    <name evidence="12" type="ORF">UR68_C0002G0012</name>
</gene>
<evidence type="ECO:0000313" key="12">
    <source>
        <dbReference type="EMBL" id="KKP73789.1"/>
    </source>
</evidence>
<keyword evidence="7 10" id="KW-0648">Protein biosynthesis</keyword>
<feature type="domain" description="Methionyl/Leucyl tRNA synthetase" evidence="11">
    <location>
        <begin position="7"/>
        <end position="147"/>
    </location>
</feature>
<evidence type="ECO:0000256" key="3">
    <source>
        <dbReference type="ARBA" id="ARBA00018753"/>
    </source>
</evidence>
<dbReference type="AlphaFoldDB" id="A0A0G0BWS9"/>
<evidence type="ECO:0000256" key="8">
    <source>
        <dbReference type="ARBA" id="ARBA00023146"/>
    </source>
</evidence>
<dbReference type="Gene3D" id="1.10.730.10">
    <property type="entry name" value="Isoleucyl-tRNA Synthetase, Domain 1"/>
    <property type="match status" value="1"/>
</dbReference>
<dbReference type="InterPro" id="IPR023457">
    <property type="entry name" value="Met-tRNA_synth_2"/>
</dbReference>
<comment type="similarity">
    <text evidence="10">Belongs to the class-I aminoacyl-tRNA synthetase family.</text>
</comment>
<reference evidence="12 13" key="1">
    <citation type="journal article" date="2015" name="Nature">
        <title>rRNA introns, odd ribosomes, and small enigmatic genomes across a large radiation of phyla.</title>
        <authorList>
            <person name="Brown C.T."/>
            <person name="Hug L.A."/>
            <person name="Thomas B.C."/>
            <person name="Sharon I."/>
            <person name="Castelle C.J."/>
            <person name="Singh A."/>
            <person name="Wilkins M.J."/>
            <person name="Williams K.H."/>
            <person name="Banfield J.F."/>
        </authorList>
    </citation>
    <scope>NUCLEOTIDE SEQUENCE [LARGE SCALE GENOMIC DNA]</scope>
</reference>
<dbReference type="GO" id="GO:0005524">
    <property type="term" value="F:ATP binding"/>
    <property type="evidence" value="ECO:0007669"/>
    <property type="project" value="UniProtKB-KW"/>
</dbReference>
<dbReference type="InterPro" id="IPR033911">
    <property type="entry name" value="MetRS_core"/>
</dbReference>
<dbReference type="PANTHER" id="PTHR43326:SF1">
    <property type="entry name" value="METHIONINE--TRNA LIGASE, MITOCHONDRIAL"/>
    <property type="match status" value="1"/>
</dbReference>
<dbReference type="CDD" id="cd00814">
    <property type="entry name" value="MetRS_core"/>
    <property type="match status" value="1"/>
</dbReference>
<keyword evidence="4 10" id="KW-0436">Ligase</keyword>
<name>A0A0G0BWS9_9BACT</name>
<dbReference type="InterPro" id="IPR014729">
    <property type="entry name" value="Rossmann-like_a/b/a_fold"/>
</dbReference>
<dbReference type="Pfam" id="PF09334">
    <property type="entry name" value="tRNA-synt_1g"/>
    <property type="match status" value="2"/>
</dbReference>